<dbReference type="OrthoDB" id="6058913at2759"/>
<dbReference type="Proteomes" id="UP000007799">
    <property type="component" value="Unassembled WGS sequence"/>
</dbReference>
<dbReference type="SUPFAM" id="SSF48179">
    <property type="entry name" value="6-phosphogluconate dehydrogenase C-terminal domain-like"/>
    <property type="match status" value="1"/>
</dbReference>
<organism evidence="4">
    <name type="scientific">Salpingoeca rosetta (strain ATCC 50818 / BSB-021)</name>
    <dbReference type="NCBI Taxonomy" id="946362"/>
    <lineage>
        <taxon>Eukaryota</taxon>
        <taxon>Choanoflagellata</taxon>
        <taxon>Craspedida</taxon>
        <taxon>Salpingoecidae</taxon>
        <taxon>Salpingoeca</taxon>
    </lineage>
</organism>
<dbReference type="InParanoid" id="F2UEB0"/>
<evidence type="ECO:0000313" key="3">
    <source>
        <dbReference type="EMBL" id="EGD74960.1"/>
    </source>
</evidence>
<dbReference type="GO" id="GO:0016491">
    <property type="term" value="F:oxidoreductase activity"/>
    <property type="evidence" value="ECO:0007669"/>
    <property type="project" value="InterPro"/>
</dbReference>
<dbReference type="InterPro" id="IPR008927">
    <property type="entry name" value="6-PGluconate_DH-like_C_sf"/>
</dbReference>
<name>F2UEB0_SALR5</name>
<reference evidence="3" key="1">
    <citation type="submission" date="2009-08" db="EMBL/GenBank/DDBJ databases">
        <title>Annotation of Salpingoeca rosetta.</title>
        <authorList>
            <consortium name="The Broad Institute Genome Sequencing Platform"/>
            <person name="Russ C."/>
            <person name="Cuomo C."/>
            <person name="Burger G."/>
            <person name="Gray M.W."/>
            <person name="Holland P.W.H."/>
            <person name="King N."/>
            <person name="Lang F.B.F."/>
            <person name="Roger A.J."/>
            <person name="Ruiz-Trillo I."/>
            <person name="Young S.K."/>
            <person name="Zeng Q."/>
            <person name="Gargeya S."/>
            <person name="Alvarado L."/>
            <person name="Berlin A."/>
            <person name="Chapman S.B."/>
            <person name="Chen Z."/>
            <person name="Freedman E."/>
            <person name="Gellesch M."/>
            <person name="Goldberg J."/>
            <person name="Griggs A."/>
            <person name="Gujja S."/>
            <person name="Heilman E."/>
            <person name="Heiman D."/>
            <person name="Howarth C."/>
            <person name="Mehta T."/>
            <person name="Neiman D."/>
            <person name="Pearson M."/>
            <person name="Roberts A."/>
            <person name="Saif S."/>
            <person name="Shea T."/>
            <person name="Shenoy N."/>
            <person name="Sisk P."/>
            <person name="Stolte C."/>
            <person name="Sykes S."/>
            <person name="White J."/>
            <person name="Yandava C."/>
            <person name="Haas B."/>
            <person name="Nusbaum C."/>
            <person name="Birren B."/>
        </authorList>
    </citation>
    <scope>NUCLEOTIDE SEQUENCE [LARGE SCALE GENOMIC DNA]</scope>
    <source>
        <strain evidence="3">ATCC 50818</strain>
    </source>
</reference>
<dbReference type="PANTHER" id="PTHR38015">
    <property type="entry name" value="BLR6086 PROTEIN"/>
    <property type="match status" value="1"/>
</dbReference>
<dbReference type="Pfam" id="PF02317">
    <property type="entry name" value="Octopine_DH"/>
    <property type="match status" value="1"/>
</dbReference>
<dbReference type="InterPro" id="IPR051729">
    <property type="entry name" value="Opine/Lysopine_DH"/>
</dbReference>
<sequence>MEVSRKKVIVLCGGSNGNHALVADLGRREDYTVRLITRRPEKWKGTVYAREQKFLTDSYPMYPSPTWWITYSGAADEVYGWEDAAKALDGAHMALMVCPVSAHEDMLRMLFASLPDHPIIIGTSYGQGGFDWLARKLLKGNSRASLVTLFAMKHYPLLCKAWDYGKKINMFGRYPDLRCAVSPHTTRNCDAVKFFLDDIFQKDVKIVTDFIVPTLGATNQILHPSICATLFKGFREGEMVYDRHKLFYMEIDDEAAGYMFDLFITEIPTIVWALDAALKRNGSLRYQVTYEWISSLVGRLPTFAQPKAVLSRALGWGLRSNQRLTKVKAPMIPGKTKDGKLGMVPNIRSRFWLDDIPHGLCVLFGIAELLGLEVPTILHLIRRNQEMIEKEYVTELPDAKGSLLCGRDAHETSAPQAYGIYTLDEFVEWMQWDRTSEPPAIARLSPSTVPPPDSVETKSKL</sequence>
<feature type="domain" description="Opine dehydrogenase" evidence="2">
    <location>
        <begin position="208"/>
        <end position="387"/>
    </location>
</feature>
<dbReference type="eggNOG" id="ENOG502RB5S">
    <property type="taxonomic scope" value="Eukaryota"/>
</dbReference>
<dbReference type="KEGG" id="sre:PTSG_07186"/>
<proteinExistence type="predicted"/>
<keyword evidence="4" id="KW-1185">Reference proteome</keyword>
<dbReference type="InterPro" id="IPR003421">
    <property type="entry name" value="Opine_DH"/>
</dbReference>
<dbReference type="AlphaFoldDB" id="F2UEB0"/>
<dbReference type="GeneID" id="16073176"/>
<evidence type="ECO:0000259" key="2">
    <source>
        <dbReference type="Pfam" id="PF02317"/>
    </source>
</evidence>
<gene>
    <name evidence="3" type="ORF">PTSG_07186</name>
</gene>
<dbReference type="Gene3D" id="3.40.50.720">
    <property type="entry name" value="NAD(P)-binding Rossmann-like Domain"/>
    <property type="match status" value="1"/>
</dbReference>
<feature type="region of interest" description="Disordered" evidence="1">
    <location>
        <begin position="440"/>
        <end position="461"/>
    </location>
</feature>
<evidence type="ECO:0000313" key="4">
    <source>
        <dbReference type="Proteomes" id="UP000007799"/>
    </source>
</evidence>
<dbReference type="Gene3D" id="1.10.1040.10">
    <property type="entry name" value="N-(1-d-carboxylethyl)-l-norvaline Dehydrogenase, domain 2"/>
    <property type="match status" value="1"/>
</dbReference>
<accession>F2UEB0</accession>
<evidence type="ECO:0000256" key="1">
    <source>
        <dbReference type="SAM" id="MobiDB-lite"/>
    </source>
</evidence>
<protein>
    <recommendedName>
        <fullName evidence="2">Opine dehydrogenase domain-containing protein</fullName>
    </recommendedName>
</protein>
<dbReference type="EMBL" id="GL832970">
    <property type="protein sequence ID" value="EGD74960.1"/>
    <property type="molecule type" value="Genomic_DNA"/>
</dbReference>
<dbReference type="RefSeq" id="XP_004992605.1">
    <property type="nucleotide sequence ID" value="XM_004992548.1"/>
</dbReference>
<dbReference type="InterPro" id="IPR013328">
    <property type="entry name" value="6PGD_dom2"/>
</dbReference>
<dbReference type="PANTHER" id="PTHR38015:SF1">
    <property type="entry name" value="OPINE DEHYDROGENASE DOMAIN-CONTAINING PROTEIN"/>
    <property type="match status" value="1"/>
</dbReference>